<name>A0ABD3L890_EUCGL</name>
<organism evidence="3 4">
    <name type="scientific">Eucalyptus globulus</name>
    <name type="common">Tasmanian blue gum</name>
    <dbReference type="NCBI Taxonomy" id="34317"/>
    <lineage>
        <taxon>Eukaryota</taxon>
        <taxon>Viridiplantae</taxon>
        <taxon>Streptophyta</taxon>
        <taxon>Embryophyta</taxon>
        <taxon>Tracheophyta</taxon>
        <taxon>Spermatophyta</taxon>
        <taxon>Magnoliopsida</taxon>
        <taxon>eudicotyledons</taxon>
        <taxon>Gunneridae</taxon>
        <taxon>Pentapetalae</taxon>
        <taxon>rosids</taxon>
        <taxon>malvids</taxon>
        <taxon>Myrtales</taxon>
        <taxon>Myrtaceae</taxon>
        <taxon>Myrtoideae</taxon>
        <taxon>Eucalypteae</taxon>
        <taxon>Eucalyptus</taxon>
    </lineage>
</organism>
<dbReference type="PANTHER" id="PTHR35465">
    <property type="entry name" value="CAVEOLIN-1 PROTEIN"/>
    <property type="match status" value="1"/>
</dbReference>
<keyword evidence="1" id="KW-0472">Membrane</keyword>
<dbReference type="PANTHER" id="PTHR35465:SF1">
    <property type="entry name" value="PHOSPHATIDYLINOSITOL-GLYCAN BIOSYNTHESIS CLASS X PROTEIN"/>
    <property type="match status" value="1"/>
</dbReference>
<dbReference type="EMBL" id="JBJKBG010000003">
    <property type="protein sequence ID" value="KAL3746804.1"/>
    <property type="molecule type" value="Genomic_DNA"/>
</dbReference>
<accession>A0ABD3L890</accession>
<dbReference type="Proteomes" id="UP001634007">
    <property type="component" value="Unassembled WGS sequence"/>
</dbReference>
<keyword evidence="2" id="KW-0732">Signal</keyword>
<keyword evidence="1" id="KW-0812">Transmembrane</keyword>
<feature type="signal peptide" evidence="2">
    <location>
        <begin position="1"/>
        <end position="26"/>
    </location>
</feature>
<sequence>MDLAKLHSLVVLLCTLSFAGDRVCYAFENTVEKTVLKVGEELWKESLPLQRGSRLYKLEGLKPYTWYEVKISYPASIPACFSLQLMRGDLDSATNFNRRLLNTEKIIFKAESLELIQNQVHTIYNYVCIVRYLKALQSFILVQGGMHVLATVEPEGVVAIRDVKERESIIYNIEPLVTPMAVCDELLLGIPHKAWPVGILVLLCLVVAFVVPSFLPPFLLAKSHTQQALHEDVSKHS</sequence>
<comment type="caution">
    <text evidence="3">The sequence shown here is derived from an EMBL/GenBank/DDBJ whole genome shotgun (WGS) entry which is preliminary data.</text>
</comment>
<dbReference type="AlphaFoldDB" id="A0ABD3L890"/>
<feature type="transmembrane region" description="Helical" evidence="1">
    <location>
        <begin position="194"/>
        <end position="215"/>
    </location>
</feature>
<evidence type="ECO:0000256" key="1">
    <source>
        <dbReference type="SAM" id="Phobius"/>
    </source>
</evidence>
<feature type="chain" id="PRO_5044749561" evidence="2">
    <location>
        <begin position="27"/>
        <end position="237"/>
    </location>
</feature>
<evidence type="ECO:0000256" key="2">
    <source>
        <dbReference type="SAM" id="SignalP"/>
    </source>
</evidence>
<protein>
    <submittedName>
        <fullName evidence="3">Uncharacterized protein</fullName>
    </submittedName>
</protein>
<reference evidence="3 4" key="1">
    <citation type="submission" date="2024-11" db="EMBL/GenBank/DDBJ databases">
        <title>Chromosome-level genome assembly of Eucalyptus globulus Labill. provides insights into its genome evolution.</title>
        <authorList>
            <person name="Li X."/>
        </authorList>
    </citation>
    <scope>NUCLEOTIDE SEQUENCE [LARGE SCALE GENOMIC DNA]</scope>
    <source>
        <strain evidence="3">CL2024</strain>
        <tissue evidence="3">Fresh tender leaves</tissue>
    </source>
</reference>
<keyword evidence="4" id="KW-1185">Reference proteome</keyword>
<proteinExistence type="predicted"/>
<evidence type="ECO:0000313" key="3">
    <source>
        <dbReference type="EMBL" id="KAL3746804.1"/>
    </source>
</evidence>
<evidence type="ECO:0000313" key="4">
    <source>
        <dbReference type="Proteomes" id="UP001634007"/>
    </source>
</evidence>
<gene>
    <name evidence="3" type="ORF">ACJRO7_015704</name>
</gene>
<keyword evidence="1" id="KW-1133">Transmembrane helix</keyword>